<protein>
    <submittedName>
        <fullName evidence="2">DUF2490 domain-containing protein</fullName>
    </submittedName>
</protein>
<reference evidence="3" key="1">
    <citation type="journal article" date="2019" name="Int. J. Syst. Evol. Microbiol.">
        <title>The Global Catalogue of Microorganisms (GCM) 10K type strain sequencing project: providing services to taxonomists for standard genome sequencing and annotation.</title>
        <authorList>
            <consortium name="The Broad Institute Genomics Platform"/>
            <consortium name="The Broad Institute Genome Sequencing Center for Infectious Disease"/>
            <person name="Wu L."/>
            <person name="Ma J."/>
        </authorList>
    </citation>
    <scope>NUCLEOTIDE SEQUENCE [LARGE SCALE GENOMIC DNA]</scope>
    <source>
        <strain evidence="3">JCM 16545</strain>
    </source>
</reference>
<sequence>MKKIYFVLLLVLPMFTQAQSKVTAPMAIWPEIQINKGVGEDGVLFLQNQYRVNTDERYNDLKSRGPLRNFERVQLALGYEQTFSDHWRGGALFRYALEDYPITKFYTLFLRHNGNIGGLYFNKQAMFEYVSPEDQDAYGRYSFMAELGKRLSFKSKFVSPSVRYEAMLLSDFGDGGGSAGEERTVDRTRLRISLNYELNKKLRINPYFMRQTDYYFVLIPPRYDENSQLVEKGYTTKRNRISPVVGLEVKYSINKRPNTASFTY</sequence>
<dbReference type="EMBL" id="JBHUHV010000017">
    <property type="protein sequence ID" value="MFD2066087.1"/>
    <property type="molecule type" value="Genomic_DNA"/>
</dbReference>
<dbReference type="RefSeq" id="WP_229961354.1">
    <property type="nucleotide sequence ID" value="NZ_JAJJWI010000012.1"/>
</dbReference>
<dbReference type="InterPro" id="IPR036709">
    <property type="entry name" value="Autotransporte_beta_dom_sf"/>
</dbReference>
<keyword evidence="1" id="KW-0732">Signal</keyword>
<dbReference type="InterPro" id="IPR019619">
    <property type="entry name" value="DUF2490"/>
</dbReference>
<dbReference type="SUPFAM" id="SSF103515">
    <property type="entry name" value="Autotransporter"/>
    <property type="match status" value="1"/>
</dbReference>
<evidence type="ECO:0000256" key="1">
    <source>
        <dbReference type="SAM" id="SignalP"/>
    </source>
</evidence>
<name>A0ABW4WW43_9BACT</name>
<feature type="signal peptide" evidence="1">
    <location>
        <begin position="1"/>
        <end position="18"/>
    </location>
</feature>
<dbReference type="Proteomes" id="UP001597369">
    <property type="component" value="Unassembled WGS sequence"/>
</dbReference>
<dbReference type="Pfam" id="PF10677">
    <property type="entry name" value="DUF2490"/>
    <property type="match status" value="1"/>
</dbReference>
<evidence type="ECO:0000313" key="2">
    <source>
        <dbReference type="EMBL" id="MFD2066087.1"/>
    </source>
</evidence>
<evidence type="ECO:0000313" key="3">
    <source>
        <dbReference type="Proteomes" id="UP001597369"/>
    </source>
</evidence>
<accession>A0ABW4WW43</accession>
<gene>
    <name evidence="2" type="ORF">ACFSKU_04280</name>
</gene>
<proteinExistence type="predicted"/>
<feature type="chain" id="PRO_5047148251" evidence="1">
    <location>
        <begin position="19"/>
        <end position="264"/>
    </location>
</feature>
<keyword evidence="3" id="KW-1185">Reference proteome</keyword>
<comment type="caution">
    <text evidence="2">The sequence shown here is derived from an EMBL/GenBank/DDBJ whole genome shotgun (WGS) entry which is preliminary data.</text>
</comment>
<organism evidence="2 3">
    <name type="scientific">Pontibacter silvestris</name>
    <dbReference type="NCBI Taxonomy" id="2305183"/>
    <lineage>
        <taxon>Bacteria</taxon>
        <taxon>Pseudomonadati</taxon>
        <taxon>Bacteroidota</taxon>
        <taxon>Cytophagia</taxon>
        <taxon>Cytophagales</taxon>
        <taxon>Hymenobacteraceae</taxon>
        <taxon>Pontibacter</taxon>
    </lineage>
</organism>